<organism evidence="3">
    <name type="scientific">Sesamum radiatum</name>
    <name type="common">Black benniseed</name>
    <dbReference type="NCBI Taxonomy" id="300843"/>
    <lineage>
        <taxon>Eukaryota</taxon>
        <taxon>Viridiplantae</taxon>
        <taxon>Streptophyta</taxon>
        <taxon>Embryophyta</taxon>
        <taxon>Tracheophyta</taxon>
        <taxon>Spermatophyta</taxon>
        <taxon>Magnoliopsida</taxon>
        <taxon>eudicotyledons</taxon>
        <taxon>Gunneridae</taxon>
        <taxon>Pentapetalae</taxon>
        <taxon>asterids</taxon>
        <taxon>lamiids</taxon>
        <taxon>Lamiales</taxon>
        <taxon>Pedaliaceae</taxon>
        <taxon>Sesamum</taxon>
    </lineage>
</organism>
<gene>
    <name evidence="3" type="ORF">Sradi_0013600</name>
</gene>
<feature type="domain" description="Retroviral polymerase SH3-like" evidence="2">
    <location>
        <begin position="3"/>
        <end position="54"/>
    </location>
</feature>
<dbReference type="Pfam" id="PF25597">
    <property type="entry name" value="SH3_retrovirus"/>
    <property type="match status" value="1"/>
</dbReference>
<reference evidence="3" key="2">
    <citation type="journal article" date="2024" name="Plant">
        <title>Genomic evolution and insights into agronomic trait innovations of Sesamum species.</title>
        <authorList>
            <person name="Miao H."/>
            <person name="Wang L."/>
            <person name="Qu L."/>
            <person name="Liu H."/>
            <person name="Sun Y."/>
            <person name="Le M."/>
            <person name="Wang Q."/>
            <person name="Wei S."/>
            <person name="Zheng Y."/>
            <person name="Lin W."/>
            <person name="Duan Y."/>
            <person name="Cao H."/>
            <person name="Xiong S."/>
            <person name="Wang X."/>
            <person name="Wei L."/>
            <person name="Li C."/>
            <person name="Ma Q."/>
            <person name="Ju M."/>
            <person name="Zhao R."/>
            <person name="Li G."/>
            <person name="Mu C."/>
            <person name="Tian Q."/>
            <person name="Mei H."/>
            <person name="Zhang T."/>
            <person name="Gao T."/>
            <person name="Zhang H."/>
        </authorList>
    </citation>
    <scope>NUCLEOTIDE SEQUENCE</scope>
    <source>
        <tissue evidence="3">Leaf</tissue>
    </source>
</reference>
<reference evidence="3" key="1">
    <citation type="submission" date="2020-06" db="EMBL/GenBank/DDBJ databases">
        <authorList>
            <person name="Li T."/>
            <person name="Hu X."/>
            <person name="Zhang T."/>
            <person name="Song X."/>
            <person name="Zhang H."/>
            <person name="Dai N."/>
            <person name="Sheng W."/>
            <person name="Hou X."/>
            <person name="Wei L."/>
        </authorList>
    </citation>
    <scope>NUCLEOTIDE SEQUENCE</scope>
    <source>
        <strain evidence="3">G02</strain>
        <tissue evidence="3">Leaf</tissue>
    </source>
</reference>
<evidence type="ECO:0000313" key="3">
    <source>
        <dbReference type="EMBL" id="KAL0440747.1"/>
    </source>
</evidence>
<accession>A0AAW2WJU4</accession>
<evidence type="ECO:0000259" key="2">
    <source>
        <dbReference type="Pfam" id="PF25597"/>
    </source>
</evidence>
<name>A0AAW2WJU4_SESRA</name>
<dbReference type="InterPro" id="IPR057670">
    <property type="entry name" value="SH3_retrovirus"/>
</dbReference>
<feature type="compositionally biased region" description="Basic and acidic residues" evidence="1">
    <location>
        <begin position="115"/>
        <end position="128"/>
    </location>
</feature>
<proteinExistence type="predicted"/>
<protein>
    <recommendedName>
        <fullName evidence="2">Retroviral polymerase SH3-like domain-containing protein</fullName>
    </recommendedName>
</protein>
<feature type="region of interest" description="Disordered" evidence="1">
    <location>
        <begin position="68"/>
        <end position="128"/>
    </location>
</feature>
<sequence length="157" mass="18098">IMKLEPRAKKCVFIGYPEGVKGYKLWLRNQTGFKVVISKVVTFNESEMPCLNNSSKKELDFQSIFNKVEGSKEDNQQGEEDSEENQLGSENTDTRNETQNDISENIPSTHNYQLARDRDRRESRLPSRFKDFHLALNTECNEPSSYEEALESPDAKN</sequence>
<feature type="non-terminal residue" evidence="3">
    <location>
        <position position="1"/>
    </location>
</feature>
<dbReference type="EMBL" id="JACGWJ010000001">
    <property type="protein sequence ID" value="KAL0440747.1"/>
    <property type="molecule type" value="Genomic_DNA"/>
</dbReference>
<comment type="caution">
    <text evidence="3">The sequence shown here is derived from an EMBL/GenBank/DDBJ whole genome shotgun (WGS) entry which is preliminary data.</text>
</comment>
<dbReference type="AlphaFoldDB" id="A0AAW2WJU4"/>
<feature type="compositionally biased region" description="Polar residues" evidence="1">
    <location>
        <begin position="99"/>
        <end position="112"/>
    </location>
</feature>
<evidence type="ECO:0000256" key="1">
    <source>
        <dbReference type="SAM" id="MobiDB-lite"/>
    </source>
</evidence>